<organism evidence="3 4">
    <name type="scientific">Cordyceps javanica</name>
    <dbReference type="NCBI Taxonomy" id="43265"/>
    <lineage>
        <taxon>Eukaryota</taxon>
        <taxon>Fungi</taxon>
        <taxon>Dikarya</taxon>
        <taxon>Ascomycota</taxon>
        <taxon>Pezizomycotina</taxon>
        <taxon>Sordariomycetes</taxon>
        <taxon>Hypocreomycetidae</taxon>
        <taxon>Hypocreales</taxon>
        <taxon>Cordycipitaceae</taxon>
        <taxon>Cordyceps</taxon>
    </lineage>
</organism>
<feature type="compositionally biased region" description="Low complexity" evidence="1">
    <location>
        <begin position="19"/>
        <end position="38"/>
    </location>
</feature>
<feature type="region of interest" description="Disordered" evidence="1">
    <location>
        <begin position="19"/>
        <end position="41"/>
    </location>
</feature>
<keyword evidence="4" id="KW-1185">Reference proteome</keyword>
<evidence type="ECO:0000313" key="4">
    <source>
        <dbReference type="Proteomes" id="UP000315783"/>
    </source>
</evidence>
<feature type="signal peptide" evidence="2">
    <location>
        <begin position="1"/>
        <end position="19"/>
    </location>
</feature>
<evidence type="ECO:0000256" key="2">
    <source>
        <dbReference type="SAM" id="SignalP"/>
    </source>
</evidence>
<evidence type="ECO:0000313" key="3">
    <source>
        <dbReference type="EMBL" id="TQW01259.1"/>
    </source>
</evidence>
<proteinExistence type="predicted"/>
<dbReference type="OrthoDB" id="5144935at2759"/>
<evidence type="ECO:0000256" key="1">
    <source>
        <dbReference type="SAM" id="MobiDB-lite"/>
    </source>
</evidence>
<name>A0A545WEJ9_9HYPO</name>
<gene>
    <name evidence="3" type="ORF">IF1G_01190</name>
</gene>
<dbReference type="EMBL" id="SPUK01000001">
    <property type="protein sequence ID" value="TQW01259.1"/>
    <property type="molecule type" value="Genomic_DNA"/>
</dbReference>
<feature type="chain" id="PRO_5022138393" evidence="2">
    <location>
        <begin position="20"/>
        <end position="144"/>
    </location>
</feature>
<protein>
    <submittedName>
        <fullName evidence="3">Uncharacterized protein</fullName>
    </submittedName>
</protein>
<dbReference type="Proteomes" id="UP000315783">
    <property type="component" value="Unassembled WGS sequence"/>
</dbReference>
<comment type="caution">
    <text evidence="3">The sequence shown here is derived from an EMBL/GenBank/DDBJ whole genome shotgun (WGS) entry which is preliminary data.</text>
</comment>
<keyword evidence="2" id="KW-0732">Signal</keyword>
<reference evidence="3 4" key="1">
    <citation type="journal article" date="2019" name="Appl. Microbiol. Biotechnol.">
        <title>Genome sequence of Isaria javanica and comparative genome analysis insights into family S53 peptidase evolution in fungal entomopathogens.</title>
        <authorList>
            <person name="Lin R."/>
            <person name="Zhang X."/>
            <person name="Xin B."/>
            <person name="Zou M."/>
            <person name="Gao Y."/>
            <person name="Qin F."/>
            <person name="Hu Q."/>
            <person name="Xie B."/>
            <person name="Cheng X."/>
        </authorList>
    </citation>
    <scope>NUCLEOTIDE SEQUENCE [LARGE SCALE GENOMIC DNA]</scope>
    <source>
        <strain evidence="3 4">IJ1G</strain>
    </source>
</reference>
<sequence length="144" mass="15804">MKFLSLPTLLFALPLGALGAPSSSSSSSASSSSLSPSTMQARDGCTIHGQWDSNWVEYANSRYRVRIWHDGGDGNLNSRWCDFFFSHGSFVTISNPGCWQDGDHAVSDVSYGQGPVGYEQYKKTFWDSFIAMRDATGCQLDVNL</sequence>
<dbReference type="AlphaFoldDB" id="A0A545WEJ9"/>
<accession>A0A545WEJ9</accession>